<feature type="region of interest" description="Disordered" evidence="1">
    <location>
        <begin position="102"/>
        <end position="137"/>
    </location>
</feature>
<evidence type="ECO:0000313" key="3">
    <source>
        <dbReference type="Proteomes" id="UP001177140"/>
    </source>
</evidence>
<organism evidence="2 3">
    <name type="scientific">Papaver nudicaule</name>
    <name type="common">Iceland poppy</name>
    <dbReference type="NCBI Taxonomy" id="74823"/>
    <lineage>
        <taxon>Eukaryota</taxon>
        <taxon>Viridiplantae</taxon>
        <taxon>Streptophyta</taxon>
        <taxon>Embryophyta</taxon>
        <taxon>Tracheophyta</taxon>
        <taxon>Spermatophyta</taxon>
        <taxon>Magnoliopsida</taxon>
        <taxon>Ranunculales</taxon>
        <taxon>Papaveraceae</taxon>
        <taxon>Papaveroideae</taxon>
        <taxon>Papaver</taxon>
    </lineage>
</organism>
<keyword evidence="3" id="KW-1185">Reference proteome</keyword>
<reference evidence="2" key="1">
    <citation type="submission" date="2022-03" db="EMBL/GenBank/DDBJ databases">
        <title>A functionally conserved STORR gene fusion in Papaver species that diverged 16.8 million years ago.</title>
        <authorList>
            <person name="Catania T."/>
        </authorList>
    </citation>
    <scope>NUCLEOTIDE SEQUENCE</scope>
    <source>
        <strain evidence="2">S-191538</strain>
    </source>
</reference>
<feature type="non-terminal residue" evidence="2">
    <location>
        <position position="137"/>
    </location>
</feature>
<feature type="compositionally biased region" description="Polar residues" evidence="1">
    <location>
        <begin position="1"/>
        <end position="12"/>
    </location>
</feature>
<dbReference type="AlphaFoldDB" id="A0AA41VK65"/>
<evidence type="ECO:0000256" key="1">
    <source>
        <dbReference type="SAM" id="MobiDB-lite"/>
    </source>
</evidence>
<protein>
    <submittedName>
        <fullName evidence="2">Uncharacterized protein</fullName>
    </submittedName>
</protein>
<comment type="caution">
    <text evidence="2">The sequence shown here is derived from an EMBL/GenBank/DDBJ whole genome shotgun (WGS) entry which is preliminary data.</text>
</comment>
<sequence>MSGPVSQTSASVGQDREGTGSSMIEEASSLARISERDKLKAASVEDQSGIGEVFSMPSKMSDLYGSTGKLLPINSERQHELIPTAEEDVDVRANIIFLDRDYSEESSLPTVPPPSSLTQRGNSRPEGHNNTETVDPK</sequence>
<feature type="region of interest" description="Disordered" evidence="1">
    <location>
        <begin position="1"/>
        <end position="45"/>
    </location>
</feature>
<dbReference type="Proteomes" id="UP001177140">
    <property type="component" value="Unassembled WGS sequence"/>
</dbReference>
<evidence type="ECO:0000313" key="2">
    <source>
        <dbReference type="EMBL" id="MCL7042670.1"/>
    </source>
</evidence>
<dbReference type="EMBL" id="JAJJMA010237944">
    <property type="protein sequence ID" value="MCL7042670.1"/>
    <property type="molecule type" value="Genomic_DNA"/>
</dbReference>
<feature type="compositionally biased region" description="Basic and acidic residues" evidence="1">
    <location>
        <begin position="123"/>
        <end position="137"/>
    </location>
</feature>
<gene>
    <name evidence="2" type="ORF">MKW94_018121</name>
</gene>
<proteinExistence type="predicted"/>
<name>A0AA41VK65_PAPNU</name>
<accession>A0AA41VK65</accession>